<evidence type="ECO:0000256" key="1">
    <source>
        <dbReference type="ARBA" id="ARBA00007374"/>
    </source>
</evidence>
<feature type="compositionally biased region" description="Polar residues" evidence="5">
    <location>
        <begin position="817"/>
        <end position="840"/>
    </location>
</feature>
<dbReference type="PANTHER" id="PTHR12400:SF21">
    <property type="entry name" value="KINASE"/>
    <property type="match status" value="1"/>
</dbReference>
<dbReference type="PANTHER" id="PTHR12400">
    <property type="entry name" value="INOSITOL POLYPHOSPHATE KINASE"/>
    <property type="match status" value="1"/>
</dbReference>
<feature type="compositionally biased region" description="Polar residues" evidence="5">
    <location>
        <begin position="27"/>
        <end position="43"/>
    </location>
</feature>
<evidence type="ECO:0000313" key="6">
    <source>
        <dbReference type="EMBL" id="KAF7512184.1"/>
    </source>
</evidence>
<feature type="region of interest" description="Disordered" evidence="5">
    <location>
        <begin position="291"/>
        <end position="331"/>
    </location>
</feature>
<feature type="region of interest" description="Disordered" evidence="5">
    <location>
        <begin position="1046"/>
        <end position="1085"/>
    </location>
</feature>
<feature type="compositionally biased region" description="Polar residues" evidence="5">
    <location>
        <begin position="613"/>
        <end position="627"/>
    </location>
</feature>
<dbReference type="InterPro" id="IPR005522">
    <property type="entry name" value="IPK"/>
</dbReference>
<dbReference type="GO" id="GO:0005737">
    <property type="term" value="C:cytoplasm"/>
    <property type="evidence" value="ECO:0007669"/>
    <property type="project" value="TreeGrafter"/>
</dbReference>
<dbReference type="GO" id="GO:0046854">
    <property type="term" value="P:phosphatidylinositol phosphate biosynthetic process"/>
    <property type="evidence" value="ECO:0007669"/>
    <property type="project" value="TreeGrafter"/>
</dbReference>
<feature type="compositionally biased region" description="Basic and acidic residues" evidence="5">
    <location>
        <begin position="1240"/>
        <end position="1256"/>
    </location>
</feature>
<gene>
    <name evidence="6" type="ORF">GJ744_002346</name>
</gene>
<dbReference type="GO" id="GO:0032958">
    <property type="term" value="P:inositol phosphate biosynthetic process"/>
    <property type="evidence" value="ECO:0007669"/>
    <property type="project" value="InterPro"/>
</dbReference>
<keyword evidence="3 4" id="KW-0418">Kinase</keyword>
<organism evidence="6 7">
    <name type="scientific">Endocarpon pusillum</name>
    <dbReference type="NCBI Taxonomy" id="364733"/>
    <lineage>
        <taxon>Eukaryota</taxon>
        <taxon>Fungi</taxon>
        <taxon>Dikarya</taxon>
        <taxon>Ascomycota</taxon>
        <taxon>Pezizomycotina</taxon>
        <taxon>Eurotiomycetes</taxon>
        <taxon>Chaetothyriomycetidae</taxon>
        <taxon>Verrucariales</taxon>
        <taxon>Verrucariaceae</taxon>
        <taxon>Endocarpon</taxon>
    </lineage>
</organism>
<feature type="region of interest" description="Disordered" evidence="5">
    <location>
        <begin position="459"/>
        <end position="627"/>
    </location>
</feature>
<feature type="compositionally biased region" description="Low complexity" evidence="5">
    <location>
        <begin position="986"/>
        <end position="995"/>
    </location>
</feature>
<reference evidence="6" key="1">
    <citation type="submission" date="2020-02" db="EMBL/GenBank/DDBJ databases">
        <authorList>
            <person name="Palmer J.M."/>
        </authorList>
    </citation>
    <scope>NUCLEOTIDE SEQUENCE</scope>
    <source>
        <strain evidence="6">EPUS1.4</strain>
        <tissue evidence="6">Thallus</tissue>
    </source>
</reference>
<protein>
    <recommendedName>
        <fullName evidence="4">Kinase</fullName>
        <ecNumber evidence="4">2.7.-.-</ecNumber>
    </recommendedName>
</protein>
<feature type="compositionally biased region" description="Polar residues" evidence="5">
    <location>
        <begin position="955"/>
        <end position="968"/>
    </location>
</feature>
<sequence length="1359" mass="150021">MSNPLNASKRNTSPTVKCLNLHHDSESSLPSSQTRSKSITSGVRSAFVKRPETTTPVQNVKGAARFGEYSPQLTERESIFATHYLPSDGNDQTPRLPTAEGANDVANLPQDITPVMEIARPTSPHCYASSLQALLSPEKSRSTWTTNNIEQKKLSESSTPSSKCVEGSGGTIHKWRRMASESQSGKQILQLRVTEKAHPQSTEETSAIIRREQTDKICDDVEDSDRIPEVSQKQSNHGSGMKETIRQTVSKERSSSRGRSHVEKSIEATLPNRDLAKNVRTRKSSHLMGIFKETAPSDPRKRDAQSGSAKFKHEGGSRGIMPQDDKGIPQSRSQAALSITSTLTDLAAITTNTTNKISHPPTSAHFSNLSMDAGAGSSVNLVESPGSSPSTPVSQSNIGHDPYFRKYDEIKHSGSGKTPVLPAKLLEDIRKHGSLKPAGNFDTIISHSPPSIVELLESDHSTGTKDGKGGDAEHQNDEDEEHISSAVYFPHPGPSDEDIEQFTSPDEEQKEEGLSASLMSASPTSKAELKRSLNEKAQPEHIDISVKSKHEKSVFHGDYRRSEKPTDEVVESKIHGPTGKRATDIAPSASDPEISSGEEPSYTSQPEEGEVTPTFTPVPQSPLQQRSRAMGLKGAVVLEPYSHQVGGHSTLFRFSRRAICKQLNNRENEFYERIEQRHPDMLRFLPRYIGVLNVTFSKGPKPPTHTITIADKETENSQTHASSNMMQSNGYIKSLHEKALPESKPAETAGPPRIVSQSQQIGEVPRVILDQNRHIVPFSLFGSPERPRSADPHHAHTKGTLSPISPDARTSKDTVFETGTNNHSPSRPPLSESTSWGTTTVNSKLREQVLREVFGPPSIHHHRKHAKVHATLPRLRTPSHKNTHLSEIQYDTHRRNNSILTDQWRTPNPTDVHDPAEVKENVLMLNGEEPVIDASSTSASELEDLARGLEKVKTAANTDPQLSAGSPNSRSRRRHSGMGLRRRRNSGSGNARGGLEYFESDEYGPDINGDMFPMECHSSGAPFSMPVPSIAVPPDLNISTTFRNTTERLSNQSSEASKKSKRDPNVGLSDFGMQHLPLNPKEAQTQNPDQRVVYFLLLEDLTAGMGRPCVLDLKMGTRQYGIEANKKKMESQRRKCKTTTSQQLGVRICGMQTYNVKKQQPTYEDKYFGRDVKAGRDFRDALTRFLYDGISYSSVSRHIPTILDKISKLENMVRCLPGYRFYASSLLMLYDAEPEKSQKAIEAAQKSKGEDKEGQKQKAGMKWPSPIELKIVDFANCVIGEDELPAGAVCPPQHPNDIDRGYLRGLRTLRMYFQRILRDINQEEYVERGEGEGMAIGIAGGKQGPPEGDIEEDAGEVSI</sequence>
<comment type="caution">
    <text evidence="6">The sequence shown here is derived from an EMBL/GenBank/DDBJ whole genome shotgun (WGS) entry which is preliminary data.</text>
</comment>
<dbReference type="Proteomes" id="UP000606974">
    <property type="component" value="Unassembled WGS sequence"/>
</dbReference>
<feature type="region of interest" description="Disordered" evidence="5">
    <location>
        <begin position="953"/>
        <end position="997"/>
    </location>
</feature>
<keyword evidence="7" id="KW-1185">Reference proteome</keyword>
<feature type="region of interest" description="Disordered" evidence="5">
    <location>
        <begin position="1240"/>
        <end position="1260"/>
    </location>
</feature>
<feature type="compositionally biased region" description="Basic and acidic residues" evidence="5">
    <location>
        <begin position="209"/>
        <end position="228"/>
    </location>
</feature>
<feature type="compositionally biased region" description="Basic and acidic residues" evidence="5">
    <location>
        <begin position="459"/>
        <end position="475"/>
    </location>
</feature>
<feature type="compositionally biased region" description="Basic residues" evidence="5">
    <location>
        <begin position="970"/>
        <end position="985"/>
    </location>
</feature>
<feature type="compositionally biased region" description="Acidic residues" evidence="5">
    <location>
        <begin position="495"/>
        <end position="510"/>
    </location>
</feature>
<dbReference type="EC" id="2.7.-.-" evidence="4"/>
<feature type="compositionally biased region" description="Polar residues" evidence="5">
    <location>
        <begin position="1046"/>
        <end position="1055"/>
    </location>
</feature>
<evidence type="ECO:0000256" key="2">
    <source>
        <dbReference type="ARBA" id="ARBA00022679"/>
    </source>
</evidence>
<feature type="compositionally biased region" description="Basic and acidic residues" evidence="5">
    <location>
        <begin position="243"/>
        <end position="266"/>
    </location>
</feature>
<dbReference type="Gene3D" id="3.30.470.160">
    <property type="entry name" value="Inositol polyphosphate kinase"/>
    <property type="match status" value="1"/>
</dbReference>
<dbReference type="OrthoDB" id="2573163at2759"/>
<dbReference type="GO" id="GO:0005634">
    <property type="term" value="C:nucleus"/>
    <property type="evidence" value="ECO:0007669"/>
    <property type="project" value="TreeGrafter"/>
</dbReference>
<dbReference type="InterPro" id="IPR038286">
    <property type="entry name" value="IPK_sf"/>
</dbReference>
<proteinExistence type="inferred from homology"/>
<name>A0A8H7E6F3_9EURO</name>
<evidence type="ECO:0000313" key="7">
    <source>
        <dbReference type="Proteomes" id="UP000606974"/>
    </source>
</evidence>
<feature type="compositionally biased region" description="Polar residues" evidence="5">
    <location>
        <begin position="1"/>
        <end position="15"/>
    </location>
</feature>
<evidence type="ECO:0000256" key="3">
    <source>
        <dbReference type="ARBA" id="ARBA00022777"/>
    </source>
</evidence>
<evidence type="ECO:0000256" key="5">
    <source>
        <dbReference type="SAM" id="MobiDB-lite"/>
    </source>
</evidence>
<dbReference type="SUPFAM" id="SSF56104">
    <property type="entry name" value="SAICAR synthase-like"/>
    <property type="match status" value="1"/>
</dbReference>
<feature type="region of interest" description="Disordered" evidence="5">
    <location>
        <begin position="1"/>
        <end position="45"/>
    </location>
</feature>
<feature type="region of interest" description="Disordered" evidence="5">
    <location>
        <begin position="1338"/>
        <end position="1359"/>
    </location>
</feature>
<feature type="region of interest" description="Disordered" evidence="5">
    <location>
        <begin position="149"/>
        <end position="172"/>
    </location>
</feature>
<feature type="compositionally biased region" description="Acidic residues" evidence="5">
    <location>
        <begin position="1348"/>
        <end position="1359"/>
    </location>
</feature>
<dbReference type="Pfam" id="PF03770">
    <property type="entry name" value="IPK"/>
    <property type="match status" value="1"/>
</dbReference>
<dbReference type="EMBL" id="JAACFV010000014">
    <property type="protein sequence ID" value="KAF7512184.1"/>
    <property type="molecule type" value="Genomic_DNA"/>
</dbReference>
<accession>A0A8H7E6F3</accession>
<feature type="region of interest" description="Disordered" evidence="5">
    <location>
        <begin position="779"/>
        <end position="840"/>
    </location>
</feature>
<comment type="similarity">
    <text evidence="1 4">Belongs to the inositol phosphokinase (IPK) family.</text>
</comment>
<keyword evidence="2 4" id="KW-0808">Transferase</keyword>
<feature type="compositionally biased region" description="Basic and acidic residues" evidence="5">
    <location>
        <begin position="785"/>
        <end position="794"/>
    </location>
</feature>
<feature type="region of interest" description="Disordered" evidence="5">
    <location>
        <begin position="192"/>
        <end position="268"/>
    </location>
</feature>
<dbReference type="GO" id="GO:0008440">
    <property type="term" value="F:inositol-1,4,5-trisphosphate 3-kinase activity"/>
    <property type="evidence" value="ECO:0007669"/>
    <property type="project" value="TreeGrafter"/>
</dbReference>
<dbReference type="GO" id="GO:0000824">
    <property type="term" value="F:inositol-1,4,5,6-tetrakisphosphate 3-kinase activity"/>
    <property type="evidence" value="ECO:0007669"/>
    <property type="project" value="TreeGrafter"/>
</dbReference>
<evidence type="ECO:0000256" key="4">
    <source>
        <dbReference type="RuleBase" id="RU363090"/>
    </source>
</evidence>
<feature type="region of interest" description="Disordered" evidence="5">
    <location>
        <begin position="740"/>
        <end position="759"/>
    </location>
</feature>
<feature type="compositionally biased region" description="Basic and acidic residues" evidence="5">
    <location>
        <begin position="527"/>
        <end position="574"/>
    </location>
</feature>